<organism evidence="1 2">
    <name type="scientific">Peptoclostridium litorale DSM 5388</name>
    <dbReference type="NCBI Taxonomy" id="1121324"/>
    <lineage>
        <taxon>Bacteria</taxon>
        <taxon>Bacillati</taxon>
        <taxon>Bacillota</taxon>
        <taxon>Clostridia</taxon>
        <taxon>Peptostreptococcales</taxon>
        <taxon>Peptoclostridiaceae</taxon>
        <taxon>Peptoclostridium</taxon>
    </lineage>
</organism>
<accession>A0A069RP19</accession>
<reference evidence="1 2" key="1">
    <citation type="submission" date="2014-03" db="EMBL/GenBank/DDBJ databases">
        <title>Genome sequence of Clostridium litorale W6, DSM 5388.</title>
        <authorList>
            <person name="Poehlein A."/>
            <person name="Jagirdar A."/>
            <person name="Khonsari B."/>
            <person name="Chibani C.M."/>
            <person name="Gutierrez Gutierrez D.A."/>
            <person name="Davydova E."/>
            <person name="Alghaithi H.S."/>
            <person name="Nair K.P."/>
            <person name="Dhamotharan K."/>
            <person name="Chandran L."/>
            <person name="G W."/>
            <person name="Daniel R."/>
        </authorList>
    </citation>
    <scope>NUCLEOTIDE SEQUENCE [LARGE SCALE GENOMIC DNA]</scope>
    <source>
        <strain evidence="1 2">W6</strain>
    </source>
</reference>
<dbReference type="RefSeq" id="WP_159434299.1">
    <property type="nucleotide sequence ID" value="NZ_FSRH01000008.1"/>
</dbReference>
<comment type="caution">
    <text evidence="1">The sequence shown here is derived from an EMBL/GenBank/DDBJ whole genome shotgun (WGS) entry which is preliminary data.</text>
</comment>
<keyword evidence="2" id="KW-1185">Reference proteome</keyword>
<evidence type="ECO:0000313" key="1">
    <source>
        <dbReference type="EMBL" id="KDR95922.1"/>
    </source>
</evidence>
<sequence length="52" mass="6252">MKVKLLNEIKTFLEECYVTEDSPEGNREIVNTFYERWRNDEEIQEAIGKLET</sequence>
<dbReference type="STRING" id="1121324.CLIT_8c00910"/>
<dbReference type="EMBL" id="JJMM01000008">
    <property type="protein sequence ID" value="KDR95922.1"/>
    <property type="molecule type" value="Genomic_DNA"/>
</dbReference>
<dbReference type="AlphaFoldDB" id="A0A069RP19"/>
<name>A0A069RP19_PEPLI</name>
<protein>
    <submittedName>
        <fullName evidence="1">Uncharacterized protein</fullName>
    </submittedName>
</protein>
<proteinExistence type="predicted"/>
<dbReference type="Proteomes" id="UP000027946">
    <property type="component" value="Unassembled WGS sequence"/>
</dbReference>
<evidence type="ECO:0000313" key="2">
    <source>
        <dbReference type="Proteomes" id="UP000027946"/>
    </source>
</evidence>
<gene>
    <name evidence="1" type="ORF">CLIT_8c00910</name>
</gene>